<dbReference type="Proteomes" id="UP000662373">
    <property type="component" value="Unassembled WGS sequence"/>
</dbReference>
<dbReference type="AlphaFoldDB" id="A0A934KLZ0"/>
<dbReference type="RefSeq" id="WP_199600378.1">
    <property type="nucleotide sequence ID" value="NZ_JAEHJZ010000032.1"/>
</dbReference>
<dbReference type="EMBL" id="JAEHJZ010000032">
    <property type="protein sequence ID" value="MBJ7881632.1"/>
    <property type="molecule type" value="Genomic_DNA"/>
</dbReference>
<gene>
    <name evidence="1" type="ORF">JEM65_13395</name>
</gene>
<accession>A0A934KLZ0</accession>
<sequence>MNYKKWTLDALQESGIFENDKQKWHGVDRGYIWHSMLDIDMLDIII</sequence>
<evidence type="ECO:0000313" key="1">
    <source>
        <dbReference type="EMBL" id="MBJ7881632.1"/>
    </source>
</evidence>
<evidence type="ECO:0000313" key="2">
    <source>
        <dbReference type="Proteomes" id="UP000662373"/>
    </source>
</evidence>
<reference evidence="1 2" key="1">
    <citation type="submission" date="2020-09" db="EMBL/GenBank/DDBJ databases">
        <title>Draft genome of Gelidibacter salicanalis PAMC21136.</title>
        <authorList>
            <person name="Park H."/>
        </authorList>
    </citation>
    <scope>NUCLEOTIDE SEQUENCE [LARGE SCALE GENOMIC DNA]</scope>
    <source>
        <strain evidence="1 2">PAMC21136</strain>
    </source>
</reference>
<keyword evidence="2" id="KW-1185">Reference proteome</keyword>
<protein>
    <submittedName>
        <fullName evidence="1">Uncharacterized protein</fullName>
    </submittedName>
</protein>
<comment type="caution">
    <text evidence="1">The sequence shown here is derived from an EMBL/GenBank/DDBJ whole genome shotgun (WGS) entry which is preliminary data.</text>
</comment>
<organism evidence="1 2">
    <name type="scientific">Gelidibacter salicanalis</name>
    <dbReference type="NCBI Taxonomy" id="291193"/>
    <lineage>
        <taxon>Bacteria</taxon>
        <taxon>Pseudomonadati</taxon>
        <taxon>Bacteroidota</taxon>
        <taxon>Flavobacteriia</taxon>
        <taxon>Flavobacteriales</taxon>
        <taxon>Flavobacteriaceae</taxon>
        <taxon>Gelidibacter</taxon>
    </lineage>
</organism>
<name>A0A934KLZ0_9FLAO</name>
<proteinExistence type="predicted"/>